<keyword evidence="3 7" id="KW-0645">Protease</keyword>
<dbReference type="PRINTS" id="PR00127">
    <property type="entry name" value="CLPPROTEASEP"/>
</dbReference>
<evidence type="ECO:0000256" key="3">
    <source>
        <dbReference type="ARBA" id="ARBA00022670"/>
    </source>
</evidence>
<comment type="subunit">
    <text evidence="7">Fourteen ClpP subunits assemble into 2 heptameric rings which stack back to back to give a disk-like structure with a central cavity, resembling the structure of eukaryotic proteasomes.</text>
</comment>
<evidence type="ECO:0000256" key="6">
    <source>
        <dbReference type="ARBA" id="ARBA00034021"/>
    </source>
</evidence>
<accession>A0A2A6RQ05</accession>
<keyword evidence="4 7" id="KW-0378">Hydrolase</keyword>
<dbReference type="GO" id="GO:0004176">
    <property type="term" value="F:ATP-dependent peptidase activity"/>
    <property type="evidence" value="ECO:0007669"/>
    <property type="project" value="InterPro"/>
</dbReference>
<dbReference type="OrthoDB" id="9802800at2"/>
<evidence type="ECO:0000256" key="9">
    <source>
        <dbReference type="RuleBase" id="RU003567"/>
    </source>
</evidence>
<dbReference type="EC" id="3.4.21.92" evidence="7"/>
<comment type="catalytic activity">
    <reaction evidence="6 7 8">
        <text>Hydrolysis of proteins to small peptides in the presence of ATP and magnesium. alpha-casein is the usual test substrate. In the absence of ATP, only oligopeptides shorter than five residues are hydrolyzed (such as succinyl-Leu-Tyr-|-NHMec, and Leu-Tyr-Leu-|-Tyr-Trp, in which cleavage of the -Tyr-|-Leu- and -Tyr-|-Trp bonds also occurs).</text>
        <dbReference type="EC" id="3.4.21.92"/>
    </reaction>
</comment>
<evidence type="ECO:0000256" key="1">
    <source>
        <dbReference type="ARBA" id="ARBA00007039"/>
    </source>
</evidence>
<evidence type="ECO:0000256" key="8">
    <source>
        <dbReference type="PROSITE-ProRule" id="PRU10085"/>
    </source>
</evidence>
<dbReference type="PANTHER" id="PTHR10381">
    <property type="entry name" value="ATP-DEPENDENT CLP PROTEASE PROTEOLYTIC SUBUNIT"/>
    <property type="match status" value="1"/>
</dbReference>
<dbReference type="GO" id="GO:0009368">
    <property type="term" value="C:endopeptidase Clp complex"/>
    <property type="evidence" value="ECO:0007669"/>
    <property type="project" value="TreeGrafter"/>
</dbReference>
<name>A0A2A6RQ05_9CHLR</name>
<dbReference type="AlphaFoldDB" id="A0A2A6RQ05"/>
<dbReference type="InterPro" id="IPR029045">
    <property type="entry name" value="ClpP/crotonase-like_dom_sf"/>
</dbReference>
<dbReference type="GO" id="GO:0004252">
    <property type="term" value="F:serine-type endopeptidase activity"/>
    <property type="evidence" value="ECO:0007669"/>
    <property type="project" value="UniProtKB-UniRule"/>
</dbReference>
<comment type="caution">
    <text evidence="10">The sequence shown here is derived from an EMBL/GenBank/DDBJ whole genome shotgun (WGS) entry which is preliminary data.</text>
</comment>
<evidence type="ECO:0000256" key="5">
    <source>
        <dbReference type="ARBA" id="ARBA00022825"/>
    </source>
</evidence>
<dbReference type="CDD" id="cd07017">
    <property type="entry name" value="S14_ClpP_2"/>
    <property type="match status" value="1"/>
</dbReference>
<dbReference type="InterPro" id="IPR001907">
    <property type="entry name" value="ClpP"/>
</dbReference>
<dbReference type="Gene3D" id="3.90.226.10">
    <property type="entry name" value="2-enoyl-CoA Hydratase, Chain A, domain 1"/>
    <property type="match status" value="1"/>
</dbReference>
<keyword evidence="5 7" id="KW-0720">Serine protease</keyword>
<dbReference type="SUPFAM" id="SSF52096">
    <property type="entry name" value="ClpP/crotonase"/>
    <property type="match status" value="1"/>
</dbReference>
<dbReference type="GO" id="GO:0005737">
    <property type="term" value="C:cytoplasm"/>
    <property type="evidence" value="ECO:0007669"/>
    <property type="project" value="UniProtKB-SubCell"/>
</dbReference>
<dbReference type="GO" id="GO:0051117">
    <property type="term" value="F:ATPase binding"/>
    <property type="evidence" value="ECO:0007669"/>
    <property type="project" value="TreeGrafter"/>
</dbReference>
<dbReference type="PANTHER" id="PTHR10381:SF70">
    <property type="entry name" value="ATP-DEPENDENT CLP PROTEASE PROTEOLYTIC SUBUNIT"/>
    <property type="match status" value="1"/>
</dbReference>
<evidence type="ECO:0000313" key="10">
    <source>
        <dbReference type="EMBL" id="PDW05023.1"/>
    </source>
</evidence>
<dbReference type="PROSITE" id="PS00381">
    <property type="entry name" value="CLP_PROTEASE_SER"/>
    <property type="match status" value="1"/>
</dbReference>
<gene>
    <name evidence="7" type="primary">clpP</name>
    <name evidence="10" type="ORF">CJ255_00070</name>
</gene>
<evidence type="ECO:0000256" key="2">
    <source>
        <dbReference type="ARBA" id="ARBA00022490"/>
    </source>
</evidence>
<feature type="active site" description="Nucleophile" evidence="7">
    <location>
        <position position="100"/>
    </location>
</feature>
<dbReference type="RefSeq" id="WP_097642043.1">
    <property type="nucleotide sequence ID" value="NZ_NQWI01000001.1"/>
</dbReference>
<dbReference type="Pfam" id="PF00574">
    <property type="entry name" value="CLP_protease"/>
    <property type="match status" value="1"/>
</dbReference>
<feature type="active site" evidence="7">
    <location>
        <position position="125"/>
    </location>
</feature>
<reference evidence="11" key="1">
    <citation type="submission" date="2017-08" db="EMBL/GenBank/DDBJ databases">
        <authorList>
            <person name="Grouzdev D.S."/>
            <person name="Gaisin V.A."/>
            <person name="Rysina M.S."/>
            <person name="Gorlenko V.M."/>
        </authorList>
    </citation>
    <scope>NUCLEOTIDE SEQUENCE [LARGE SCALE GENOMIC DNA]</scope>
    <source>
        <strain evidence="11">Kir15-3F</strain>
    </source>
</reference>
<dbReference type="HAMAP" id="MF_00444">
    <property type="entry name" value="ClpP"/>
    <property type="match status" value="1"/>
</dbReference>
<comment type="function">
    <text evidence="7">Cleaves peptides in various proteins in a process that requires ATP hydrolysis. Has a chymotrypsin-like activity. Plays a major role in the degradation of misfolded proteins.</text>
</comment>
<sequence>MPSLPVPTIIERTARGERAWDIFSRMLQERVIMISTPIDDDMASLVVAQLLVLQHQDPERDVWLYINSPGGVIRAGLAIYDTMQLIRPDVCTVCVGRAASMATVLLAGGAKGKRFALPHATIHSHPAGGGAEGYAPDVEIQVREMLRLQRLIRELMAQDTGQPIERIEQDFNRDAYLSPAQAIEYGLIDAVLEPRS</sequence>
<evidence type="ECO:0000256" key="7">
    <source>
        <dbReference type="HAMAP-Rule" id="MF_00444"/>
    </source>
</evidence>
<organism evidence="10 11">
    <name type="scientific">Candidatus Viridilinea mediisalina</name>
    <dbReference type="NCBI Taxonomy" id="2024553"/>
    <lineage>
        <taxon>Bacteria</taxon>
        <taxon>Bacillati</taxon>
        <taxon>Chloroflexota</taxon>
        <taxon>Chloroflexia</taxon>
        <taxon>Chloroflexales</taxon>
        <taxon>Chloroflexineae</taxon>
        <taxon>Oscillochloridaceae</taxon>
        <taxon>Candidatus Viridilinea</taxon>
    </lineage>
</organism>
<dbReference type="InterPro" id="IPR023562">
    <property type="entry name" value="ClpP/TepA"/>
</dbReference>
<protein>
    <recommendedName>
        <fullName evidence="7 9">ATP-dependent Clp protease proteolytic subunit</fullName>
        <ecNumber evidence="7">3.4.21.92</ecNumber>
    </recommendedName>
    <alternativeName>
        <fullName evidence="7">Endopeptidase Clp</fullName>
    </alternativeName>
</protein>
<keyword evidence="2 7" id="KW-0963">Cytoplasm</keyword>
<dbReference type="Proteomes" id="UP000220527">
    <property type="component" value="Unassembled WGS sequence"/>
</dbReference>
<comment type="subcellular location">
    <subcellularLocation>
        <location evidence="7">Cytoplasm</location>
    </subcellularLocation>
</comment>
<keyword evidence="11" id="KW-1185">Reference proteome</keyword>
<feature type="active site" evidence="8">
    <location>
        <position position="100"/>
    </location>
</feature>
<dbReference type="FunFam" id="3.90.226.10:FF:000001">
    <property type="entry name" value="ATP-dependent Clp protease proteolytic subunit"/>
    <property type="match status" value="1"/>
</dbReference>
<dbReference type="InterPro" id="IPR018215">
    <property type="entry name" value="ClpP_Ser_AS"/>
</dbReference>
<proteinExistence type="inferred from homology"/>
<evidence type="ECO:0000313" key="11">
    <source>
        <dbReference type="Proteomes" id="UP000220527"/>
    </source>
</evidence>
<dbReference type="GO" id="GO:0006515">
    <property type="term" value="P:protein quality control for misfolded or incompletely synthesized proteins"/>
    <property type="evidence" value="ECO:0007669"/>
    <property type="project" value="TreeGrafter"/>
</dbReference>
<dbReference type="EMBL" id="NQWI01000001">
    <property type="protein sequence ID" value="PDW05023.1"/>
    <property type="molecule type" value="Genomic_DNA"/>
</dbReference>
<comment type="similarity">
    <text evidence="1 7 9">Belongs to the peptidase S14 family.</text>
</comment>
<evidence type="ECO:0000256" key="4">
    <source>
        <dbReference type="ARBA" id="ARBA00022801"/>
    </source>
</evidence>
<dbReference type="NCBIfam" id="NF001368">
    <property type="entry name" value="PRK00277.1"/>
    <property type="match status" value="1"/>
</dbReference>